<dbReference type="PANTHER" id="PTHR42736">
    <property type="entry name" value="PROTEIN-GLUTAMINE GAMMA-GLUTAMYLTRANSFERASE"/>
    <property type="match status" value="1"/>
</dbReference>
<name>A0A6I6FAP8_9ACTN</name>
<reference evidence="4 5" key="1">
    <citation type="submission" date="2018-12" db="EMBL/GenBank/DDBJ databases">
        <title>Complete genome sequence of Streptomyces ficellus NRRL8067, the producer of ficellomycin, feldamycin and nojirimycin.</title>
        <authorList>
            <person name="Zhang H."/>
            <person name="Yue R."/>
            <person name="Liu Y."/>
            <person name="Li M."/>
            <person name="Mu H."/>
            <person name="Zhang J."/>
        </authorList>
    </citation>
    <scope>NUCLEOTIDE SEQUENCE [LARGE SCALE GENOMIC DNA]</scope>
    <source>
        <strain evidence="4 5">NRRL 8067</strain>
    </source>
</reference>
<feature type="transmembrane region" description="Helical" evidence="2">
    <location>
        <begin position="118"/>
        <end position="140"/>
    </location>
</feature>
<dbReference type="PANTHER" id="PTHR42736:SF1">
    <property type="entry name" value="PROTEIN-GLUTAMINE GAMMA-GLUTAMYLTRANSFERASE"/>
    <property type="match status" value="1"/>
</dbReference>
<dbReference type="Pfam" id="PF01841">
    <property type="entry name" value="Transglut_core"/>
    <property type="match status" value="1"/>
</dbReference>
<accession>A0A6I6FAP8</accession>
<feature type="domain" description="Transglutaminase-like" evidence="3">
    <location>
        <begin position="484"/>
        <end position="554"/>
    </location>
</feature>
<evidence type="ECO:0000256" key="1">
    <source>
        <dbReference type="SAM" id="MobiDB-lite"/>
    </source>
</evidence>
<feature type="transmembrane region" description="Helical" evidence="2">
    <location>
        <begin position="31"/>
        <end position="50"/>
    </location>
</feature>
<evidence type="ECO:0000256" key="2">
    <source>
        <dbReference type="SAM" id="Phobius"/>
    </source>
</evidence>
<organism evidence="4 5">
    <name type="scientific">Streptomyces ficellus</name>
    <dbReference type="NCBI Taxonomy" id="1977088"/>
    <lineage>
        <taxon>Bacteria</taxon>
        <taxon>Bacillati</taxon>
        <taxon>Actinomycetota</taxon>
        <taxon>Actinomycetes</taxon>
        <taxon>Kitasatosporales</taxon>
        <taxon>Streptomycetaceae</taxon>
        <taxon>Streptomyces</taxon>
    </lineage>
</organism>
<feature type="transmembrane region" description="Helical" evidence="2">
    <location>
        <begin position="627"/>
        <end position="647"/>
    </location>
</feature>
<keyword evidence="2" id="KW-0472">Membrane</keyword>
<dbReference type="Pfam" id="PF11992">
    <property type="entry name" value="TgpA_N"/>
    <property type="match status" value="1"/>
</dbReference>
<dbReference type="InterPro" id="IPR038765">
    <property type="entry name" value="Papain-like_cys_pep_sf"/>
</dbReference>
<proteinExistence type="predicted"/>
<sequence length="808" mass="84315">MSGRGRLALCAFAATLLAAGALLPLVDPATWIIQAALLLAVQSGAGALVRRWSSARALTVSVQALVSLVALTAVFVRDQALAGFLPGPEAVGRFGALLTAGADDVGQYAIPAPATDGIRLMLVGGVLVIGLAVDALAVTFRSAAPAGLPLLALYSVAAGLSGGGASWLWFLLAAAGYLVLLLAEGRDRLSQWGRVFGAAPPRGGRAAAGSAAPGGRGPVAPVRTGRRIGVVALGVALAVPAALPSLGGGLLDGTGPGGGGGGGGMINAVNPLVSLQDSLNQPEDREVLRYRTNAKDTSGLYLRLTSLDDFDGEMWKLTQRPLGDVPERLPRPAGLSGEVTTTEITTSISASDAYAQVWLPMPYPATRVAADGRWRYESVGRTLVGDKDQTTKGVQYTVTSLAVKPTQQQLAGAPRAPEQLLREYTRLPASLPADVRSTALQVTKDAPNDYERAVRLQDWFAVEGGFRYDTEVSSGTGPGAISRFLKDKEGFCVHFSFSMAAMARTLGIPARVAVGFTPGAPRSDGDMSVGIRDAHAWPELYFEGVGWTRFEPTPSRGSVPEYTRPETPTNRPSAPAQPEQSASAAPSAAPSAQDSCPPQARRLGECGDPEQSGAAAPSDPGPPIGTILLVAAGVAAAVLIPFLPLLWRTRVRARRLGAAGRGAEEVAARTLAVWAEVIDTAWDHGIPPDDSRTPRGTAERIVTLGGLEGEPAEAVHRVAGAVEQVLYAPQPRPVAGLADDAARIRVGLAAPLGRAGRLRALLVPRSTVRVVWAFSSGWAAFTARWADRRGRLLARWSSALRRPSRQRG</sequence>
<dbReference type="Gene3D" id="3.10.620.30">
    <property type="match status" value="1"/>
</dbReference>
<dbReference type="InterPro" id="IPR052901">
    <property type="entry name" value="Bact_TGase-like"/>
</dbReference>
<protein>
    <submittedName>
        <fullName evidence="4">DUF4129 domain-containing protein</fullName>
    </submittedName>
</protein>
<gene>
    <name evidence="4" type="ORF">EIZ62_24645</name>
</gene>
<dbReference type="RefSeq" id="WP_156694834.1">
    <property type="nucleotide sequence ID" value="NZ_CP034279.1"/>
</dbReference>
<feature type="region of interest" description="Disordered" evidence="1">
    <location>
        <begin position="552"/>
        <end position="620"/>
    </location>
</feature>
<evidence type="ECO:0000259" key="3">
    <source>
        <dbReference type="SMART" id="SM00460"/>
    </source>
</evidence>
<feature type="transmembrane region" description="Helical" evidence="2">
    <location>
        <begin position="152"/>
        <end position="180"/>
    </location>
</feature>
<dbReference type="Pfam" id="PF13559">
    <property type="entry name" value="DUF4129"/>
    <property type="match status" value="1"/>
</dbReference>
<dbReference type="SUPFAM" id="SSF54001">
    <property type="entry name" value="Cysteine proteinases"/>
    <property type="match status" value="1"/>
</dbReference>
<dbReference type="AlphaFoldDB" id="A0A6I6FAP8"/>
<keyword evidence="2" id="KW-1133">Transmembrane helix</keyword>
<dbReference type="InterPro" id="IPR025403">
    <property type="entry name" value="TgpA-like_C"/>
</dbReference>
<dbReference type="SMART" id="SM00460">
    <property type="entry name" value="TGc"/>
    <property type="match status" value="1"/>
</dbReference>
<dbReference type="OrthoDB" id="9804023at2"/>
<keyword evidence="5" id="KW-1185">Reference proteome</keyword>
<feature type="compositionally biased region" description="Low complexity" evidence="1">
    <location>
        <begin position="572"/>
        <end position="600"/>
    </location>
</feature>
<evidence type="ECO:0000313" key="5">
    <source>
        <dbReference type="Proteomes" id="UP000422572"/>
    </source>
</evidence>
<dbReference type="InterPro" id="IPR021878">
    <property type="entry name" value="TgpA_N"/>
</dbReference>
<keyword evidence="2" id="KW-0812">Transmembrane</keyword>
<evidence type="ECO:0000313" key="4">
    <source>
        <dbReference type="EMBL" id="QGV81073.1"/>
    </source>
</evidence>
<dbReference type="KEGG" id="sfic:EIZ62_24645"/>
<dbReference type="EMBL" id="CP034279">
    <property type="protein sequence ID" value="QGV81073.1"/>
    <property type="molecule type" value="Genomic_DNA"/>
</dbReference>
<dbReference type="InterPro" id="IPR002931">
    <property type="entry name" value="Transglutaminase-like"/>
</dbReference>
<dbReference type="Proteomes" id="UP000422572">
    <property type="component" value="Chromosome"/>
</dbReference>